<dbReference type="KEGG" id="bsto:C0V70_13695"/>
<dbReference type="AlphaFoldDB" id="A0A2K9NVQ1"/>
<name>A0A2K9NVQ1_BACTC</name>
<keyword evidence="3" id="KW-1185">Reference proteome</keyword>
<dbReference type="RefSeq" id="WP_102244426.1">
    <property type="nucleotide sequence ID" value="NZ_CP025704.1"/>
</dbReference>
<dbReference type="Gene3D" id="3.10.580.10">
    <property type="entry name" value="CBS-domain"/>
    <property type="match status" value="1"/>
</dbReference>
<evidence type="ECO:0000256" key="1">
    <source>
        <dbReference type="ARBA" id="ARBA00023122"/>
    </source>
</evidence>
<reference evidence="2 3" key="1">
    <citation type="submission" date="2018-01" db="EMBL/GenBank/DDBJ databases">
        <title>Complete genome sequence of Bacteriovorax stolpii DSM12778.</title>
        <authorList>
            <person name="Tang B."/>
            <person name="Chang J."/>
        </authorList>
    </citation>
    <scope>NUCLEOTIDE SEQUENCE [LARGE SCALE GENOMIC DNA]</scope>
    <source>
        <strain evidence="2 3">DSM 12778</strain>
    </source>
</reference>
<dbReference type="PANTHER" id="PTHR43080:SF2">
    <property type="entry name" value="CBS DOMAIN-CONTAINING PROTEIN"/>
    <property type="match status" value="1"/>
</dbReference>
<dbReference type="EMBL" id="CP025704">
    <property type="protein sequence ID" value="AUN99135.1"/>
    <property type="molecule type" value="Genomic_DNA"/>
</dbReference>
<dbReference type="InterPro" id="IPR000644">
    <property type="entry name" value="CBS_dom"/>
</dbReference>
<dbReference type="PANTHER" id="PTHR43080">
    <property type="entry name" value="CBS DOMAIN-CONTAINING PROTEIN CBSX3, MITOCHONDRIAL"/>
    <property type="match status" value="1"/>
</dbReference>
<accession>A0A2K9NVQ1</accession>
<dbReference type="PROSITE" id="PS51371">
    <property type="entry name" value="CBS"/>
    <property type="match status" value="2"/>
</dbReference>
<gene>
    <name evidence="2" type="ORF">C0V70_13695</name>
</gene>
<dbReference type="Proteomes" id="UP000235584">
    <property type="component" value="Chromosome"/>
</dbReference>
<keyword evidence="1" id="KW-0129">CBS domain</keyword>
<dbReference type="SUPFAM" id="SSF54631">
    <property type="entry name" value="CBS-domain pair"/>
    <property type="match status" value="1"/>
</dbReference>
<dbReference type="OrthoDB" id="9802114at2"/>
<protein>
    <submittedName>
        <fullName evidence="2">CBS domain-containing protein</fullName>
    </submittedName>
</protein>
<organism evidence="2 3">
    <name type="scientific">Bacteriovorax stolpii</name>
    <name type="common">Bdellovibrio stolpii</name>
    <dbReference type="NCBI Taxonomy" id="960"/>
    <lineage>
        <taxon>Bacteria</taxon>
        <taxon>Pseudomonadati</taxon>
        <taxon>Bdellovibrionota</taxon>
        <taxon>Bacteriovoracia</taxon>
        <taxon>Bacteriovoracales</taxon>
        <taxon>Bacteriovoracaceae</taxon>
        <taxon>Bacteriovorax</taxon>
    </lineage>
</organism>
<dbReference type="SMART" id="SM00116">
    <property type="entry name" value="CBS"/>
    <property type="match status" value="2"/>
</dbReference>
<dbReference type="CDD" id="cd04622">
    <property type="entry name" value="CBS_pair_HRP1_like"/>
    <property type="match status" value="1"/>
</dbReference>
<evidence type="ECO:0000313" key="3">
    <source>
        <dbReference type="Proteomes" id="UP000235584"/>
    </source>
</evidence>
<dbReference type="InterPro" id="IPR051257">
    <property type="entry name" value="Diverse_CBS-Domain"/>
</dbReference>
<proteinExistence type="predicted"/>
<evidence type="ECO:0000313" key="2">
    <source>
        <dbReference type="EMBL" id="AUN99135.1"/>
    </source>
</evidence>
<dbReference type="InterPro" id="IPR046342">
    <property type="entry name" value="CBS_dom_sf"/>
</dbReference>
<dbReference type="Pfam" id="PF00571">
    <property type="entry name" value="CBS"/>
    <property type="match status" value="2"/>
</dbReference>
<sequence>MIVKECMTKAVELGTPEMTLHEAAKKMRDGDFGVLPIQKNDRLVGMLTDRDIAIRCVAEGGDYRNINVGEVMTERVLYCFEDQTLDEVAQNLGENQVRRLPVVNREKRLVGILSLCDLAHAHLNPKQLESTVNSITTQSHSKSNNEFMY</sequence>